<reference evidence="1 2" key="1">
    <citation type="journal article" date="2016" name="Genome Biol. Evol.">
        <title>Gene Family Evolution Reflects Adaptation to Soil Environmental Stressors in the Genome of the Collembolan Orchesella cincta.</title>
        <authorList>
            <person name="Faddeeva-Vakhrusheva A."/>
            <person name="Derks M.F."/>
            <person name="Anvar S.Y."/>
            <person name="Agamennone V."/>
            <person name="Suring W."/>
            <person name="Smit S."/>
            <person name="van Straalen N.M."/>
            <person name="Roelofs D."/>
        </authorList>
    </citation>
    <scope>NUCLEOTIDE SEQUENCE [LARGE SCALE GENOMIC DNA]</scope>
    <source>
        <tissue evidence="1">Mixed pool</tissue>
    </source>
</reference>
<name>A0A1D2MKW6_ORCCI</name>
<sequence length="192" mass="21202">MAGTGESPLKRSRATDGPIVAVKDNKPKVLWVSCSVPTVPQHAICIEEGPTKFYIGRVLGKLPQFGTFVGPFIAEVGLLSITDGKLLTSCEILTDPLQKAEWRKINGTFKPDSCNAIIANRENRSENEMYIGKVTYQTCDGCRCSIGIIFRSRGAWRLCHLPHLNYDTPKEIILNGDPMMGDLSCEVLCEKK</sequence>
<dbReference type="EMBL" id="LJIJ01000946">
    <property type="protein sequence ID" value="ODM93603.1"/>
    <property type="molecule type" value="Genomic_DNA"/>
</dbReference>
<dbReference type="Proteomes" id="UP000094527">
    <property type="component" value="Unassembled WGS sequence"/>
</dbReference>
<evidence type="ECO:0000313" key="2">
    <source>
        <dbReference type="Proteomes" id="UP000094527"/>
    </source>
</evidence>
<evidence type="ECO:0000313" key="1">
    <source>
        <dbReference type="EMBL" id="ODM93603.1"/>
    </source>
</evidence>
<protein>
    <submittedName>
        <fullName evidence="1">Uncharacterized protein</fullName>
    </submittedName>
</protein>
<gene>
    <name evidence="1" type="ORF">Ocin01_13075</name>
</gene>
<dbReference type="AlphaFoldDB" id="A0A1D2MKW6"/>
<comment type="caution">
    <text evidence="1">The sequence shown here is derived from an EMBL/GenBank/DDBJ whole genome shotgun (WGS) entry which is preliminary data.</text>
</comment>
<accession>A0A1D2MKW6</accession>
<organism evidence="1 2">
    <name type="scientific">Orchesella cincta</name>
    <name type="common">Springtail</name>
    <name type="synonym">Podura cincta</name>
    <dbReference type="NCBI Taxonomy" id="48709"/>
    <lineage>
        <taxon>Eukaryota</taxon>
        <taxon>Metazoa</taxon>
        <taxon>Ecdysozoa</taxon>
        <taxon>Arthropoda</taxon>
        <taxon>Hexapoda</taxon>
        <taxon>Collembola</taxon>
        <taxon>Entomobryomorpha</taxon>
        <taxon>Entomobryoidea</taxon>
        <taxon>Orchesellidae</taxon>
        <taxon>Orchesellinae</taxon>
        <taxon>Orchesella</taxon>
    </lineage>
</organism>
<proteinExistence type="predicted"/>
<keyword evidence="2" id="KW-1185">Reference proteome</keyword>